<dbReference type="EMBL" id="JAHRIN010018239">
    <property type="protein sequence ID" value="MEQ2197851.1"/>
    <property type="molecule type" value="Genomic_DNA"/>
</dbReference>
<reference evidence="1 2" key="1">
    <citation type="submission" date="2021-06" db="EMBL/GenBank/DDBJ databases">
        <authorList>
            <person name="Palmer J.M."/>
        </authorList>
    </citation>
    <scope>NUCLEOTIDE SEQUENCE [LARGE SCALE GENOMIC DNA]</scope>
    <source>
        <strain evidence="1 2">XC_2019</strain>
        <tissue evidence="1">Muscle</tissue>
    </source>
</reference>
<accession>A0ABV0QPU4</accession>
<evidence type="ECO:0000313" key="2">
    <source>
        <dbReference type="Proteomes" id="UP001434883"/>
    </source>
</evidence>
<proteinExistence type="predicted"/>
<organism evidence="1 2">
    <name type="scientific">Xenoophorus captivus</name>
    <dbReference type="NCBI Taxonomy" id="1517983"/>
    <lineage>
        <taxon>Eukaryota</taxon>
        <taxon>Metazoa</taxon>
        <taxon>Chordata</taxon>
        <taxon>Craniata</taxon>
        <taxon>Vertebrata</taxon>
        <taxon>Euteleostomi</taxon>
        <taxon>Actinopterygii</taxon>
        <taxon>Neopterygii</taxon>
        <taxon>Teleostei</taxon>
        <taxon>Neoteleostei</taxon>
        <taxon>Acanthomorphata</taxon>
        <taxon>Ovalentaria</taxon>
        <taxon>Atherinomorphae</taxon>
        <taxon>Cyprinodontiformes</taxon>
        <taxon>Goodeidae</taxon>
        <taxon>Xenoophorus</taxon>
    </lineage>
</organism>
<evidence type="ECO:0000313" key="1">
    <source>
        <dbReference type="EMBL" id="MEQ2197851.1"/>
    </source>
</evidence>
<sequence>MLRTSVAICGLNRLRHSVKSNAYCIHGTPSSSAGTSMEPEERMRKRYIGLHGWSQMDQSGSENLSCCVILRRTMKSRSVDVDFRSRHGECGTILIN</sequence>
<keyword evidence="2" id="KW-1185">Reference proteome</keyword>
<gene>
    <name evidence="1" type="ORF">XENOCAPTIV_004154</name>
</gene>
<name>A0ABV0QPU4_9TELE</name>
<dbReference type="Proteomes" id="UP001434883">
    <property type="component" value="Unassembled WGS sequence"/>
</dbReference>
<protein>
    <submittedName>
        <fullName evidence="1">Uncharacterized protein</fullName>
    </submittedName>
</protein>
<comment type="caution">
    <text evidence="1">The sequence shown here is derived from an EMBL/GenBank/DDBJ whole genome shotgun (WGS) entry which is preliminary data.</text>
</comment>